<protein>
    <recommendedName>
        <fullName evidence="3">YhjD</fullName>
    </recommendedName>
</protein>
<dbReference type="Proteomes" id="UP000657931">
    <property type="component" value="Unassembled WGS sequence"/>
</dbReference>
<dbReference type="RefSeq" id="WP_191813047.1">
    <property type="nucleotide sequence ID" value="NZ_JACSQT010000003.1"/>
</dbReference>
<reference evidence="1 2" key="1">
    <citation type="submission" date="2020-08" db="EMBL/GenBank/DDBJ databases">
        <title>A Genomic Blueprint of the Chicken Gut Microbiome.</title>
        <authorList>
            <person name="Gilroy R."/>
            <person name="Ravi A."/>
            <person name="Getino M."/>
            <person name="Pursley I."/>
            <person name="Horton D.L."/>
            <person name="Alikhan N.-F."/>
            <person name="Baker D."/>
            <person name="Gharbi K."/>
            <person name="Hall N."/>
            <person name="Watson M."/>
            <person name="Adriaenssens E.M."/>
            <person name="Foster-Nyarko E."/>
            <person name="Jarju S."/>
            <person name="Secka A."/>
            <person name="Antonio M."/>
            <person name="Oren A."/>
            <person name="Chaudhuri R."/>
            <person name="La Ragione R.M."/>
            <person name="Hildebrand F."/>
            <person name="Pallen M.J."/>
        </authorList>
    </citation>
    <scope>NUCLEOTIDE SEQUENCE [LARGE SCALE GENOMIC DNA]</scope>
    <source>
        <strain evidence="1 2">Sa5YUA1</strain>
    </source>
</reference>
<dbReference type="EMBL" id="JACSQT010000003">
    <property type="protein sequence ID" value="MBD7937121.1"/>
    <property type="molecule type" value="Genomic_DNA"/>
</dbReference>
<dbReference type="InterPro" id="IPR058600">
    <property type="entry name" value="YhjD-like"/>
</dbReference>
<evidence type="ECO:0000313" key="1">
    <source>
        <dbReference type="EMBL" id="MBD7937121.1"/>
    </source>
</evidence>
<proteinExistence type="predicted"/>
<keyword evidence="2" id="KW-1185">Reference proteome</keyword>
<sequence>MTRINEADRDVLEQAIYLPMIIIILERDLKIIEKSPFKIKQPYITLMENTIKKVQLDLKEVKDKMRKGNMRVKQIGHDESFTMYEFHYKGYDEQHNYFNPRIRNKCEELLNSYFEKKDY</sequence>
<name>A0ABR8QNL6_9BACI</name>
<gene>
    <name evidence="1" type="ORF">H9655_08760</name>
</gene>
<accession>A0ABR8QNL6</accession>
<evidence type="ECO:0000313" key="2">
    <source>
        <dbReference type="Proteomes" id="UP000657931"/>
    </source>
</evidence>
<dbReference type="Pfam" id="PF26325">
    <property type="entry name" value="YhjD"/>
    <property type="match status" value="1"/>
</dbReference>
<organism evidence="1 2">
    <name type="scientific">Cytobacillus stercorigallinarum</name>
    <dbReference type="NCBI Taxonomy" id="2762240"/>
    <lineage>
        <taxon>Bacteria</taxon>
        <taxon>Bacillati</taxon>
        <taxon>Bacillota</taxon>
        <taxon>Bacilli</taxon>
        <taxon>Bacillales</taxon>
        <taxon>Bacillaceae</taxon>
        <taxon>Cytobacillus</taxon>
    </lineage>
</organism>
<comment type="caution">
    <text evidence="1">The sequence shown here is derived from an EMBL/GenBank/DDBJ whole genome shotgun (WGS) entry which is preliminary data.</text>
</comment>
<evidence type="ECO:0008006" key="3">
    <source>
        <dbReference type="Google" id="ProtNLM"/>
    </source>
</evidence>